<evidence type="ECO:0000256" key="2">
    <source>
        <dbReference type="SAM" id="MobiDB-lite"/>
    </source>
</evidence>
<reference evidence="5" key="4">
    <citation type="submission" date="2019-05" db="EMBL/GenBank/DDBJ databases">
        <authorList>
            <consortium name="Pathogen Informatics"/>
        </authorList>
    </citation>
    <scope>NUCLEOTIDE SEQUENCE</scope>
    <source>
        <strain evidence="5">17X</strain>
    </source>
</reference>
<dbReference type="VEuPathDB" id="PlasmoDB:PYYM_0705100"/>
<keyword evidence="1" id="KW-0175">Coiled coil</keyword>
<feature type="region of interest" description="Disordered" evidence="2">
    <location>
        <begin position="66"/>
        <end position="86"/>
    </location>
</feature>
<name>A0A077Y6F2_PLAYE</name>
<dbReference type="RefSeq" id="XP_729716.1">
    <property type="nucleotide sequence ID" value="XM_724623.1"/>
</dbReference>
<dbReference type="Proteomes" id="UP000072874">
    <property type="component" value="Chromosome 7"/>
</dbReference>
<accession>A0A077Y6F2</accession>
<dbReference type="AlphaFoldDB" id="A0A077Y6F2"/>
<organism evidence="4 7">
    <name type="scientific">Plasmodium yoelii</name>
    <dbReference type="NCBI Taxonomy" id="5861"/>
    <lineage>
        <taxon>Eukaryota</taxon>
        <taxon>Sar</taxon>
        <taxon>Alveolata</taxon>
        <taxon>Apicomplexa</taxon>
        <taxon>Aconoidasida</taxon>
        <taxon>Haemosporida</taxon>
        <taxon>Plasmodiidae</taxon>
        <taxon>Plasmodium</taxon>
        <taxon>Plasmodium (Vinckeia)</taxon>
    </lineage>
</organism>
<feature type="chain" id="PRO_5014501905" evidence="3">
    <location>
        <begin position="19"/>
        <end position="287"/>
    </location>
</feature>
<dbReference type="VEuPathDB" id="PlasmoDB:PY01887"/>
<evidence type="ECO:0000256" key="3">
    <source>
        <dbReference type="SAM" id="SignalP"/>
    </source>
</evidence>
<proteinExistence type="predicted"/>
<dbReference type="VEuPathDB" id="PlasmoDB:Py17XNL_000704146"/>
<sequence>MKVFVSISFVCLIAFCRGHKNFSRRNNYLQYLRSQTFMQEKPKLTNFNGNYSEDITEFDIHEDDEYNNLKNDDTKDTSNDKDMKENNKLEFKNLDKELNTIEVNNPDSINIMGSGKECSVNEKGELDVSINSQDIFNLIKYMVEITSNSIIIKDIKNSNVVKELSYDHIKLPIETIEETRECWSIKFNKEKIIFCEKNKQNRDNWVKDILKALFCYNTNNLTIENNQKVYKQKSDIPKHSTVNERIQNLKETLTNDKNNFDKQKSTKHNNNIVISNLKNSNPNISLK</sequence>
<reference evidence="5" key="3">
    <citation type="submission" date="2014-05" db="EMBL/GenBank/DDBJ databases">
        <authorList>
            <person name="Aslett M.A."/>
            <person name="De Silva N."/>
        </authorList>
    </citation>
    <scope>NUCLEOTIDE SEQUENCE</scope>
    <source>
        <strain evidence="5">17X</strain>
    </source>
</reference>
<evidence type="ECO:0000313" key="5">
    <source>
        <dbReference type="EMBL" id="VTZ76283.1"/>
    </source>
</evidence>
<dbReference type="EMBL" id="LM993661">
    <property type="protein sequence ID" value="VTZ76283.1"/>
    <property type="molecule type" value="Genomic_DNA"/>
</dbReference>
<dbReference type="VEuPathDB" id="PlasmoDB:PY17X_0705200"/>
<evidence type="ECO:0000313" key="6">
    <source>
        <dbReference type="Proteomes" id="UP000072874"/>
    </source>
</evidence>
<evidence type="ECO:0000313" key="7">
    <source>
        <dbReference type="Proteomes" id="UP000072904"/>
    </source>
</evidence>
<evidence type="ECO:0000313" key="4">
    <source>
        <dbReference type="EMBL" id="CDU17172.1"/>
    </source>
</evidence>
<feature type="coiled-coil region" evidence="1">
    <location>
        <begin position="239"/>
        <end position="266"/>
    </location>
</feature>
<protein>
    <submittedName>
        <fullName evidence="5">Crystalloid-specific PH domain-containing protein</fullName>
    </submittedName>
</protein>
<dbReference type="GeneID" id="3807018"/>
<dbReference type="OrthoDB" id="375723at2759"/>
<dbReference type="EMBL" id="LK934635">
    <property type="protein sequence ID" value="CDU17172.1"/>
    <property type="molecule type" value="Genomic_DNA"/>
</dbReference>
<dbReference type="KEGG" id="pyo:PY17X_0705200"/>
<feature type="compositionally biased region" description="Basic and acidic residues" evidence="2">
    <location>
        <begin position="70"/>
        <end position="86"/>
    </location>
</feature>
<feature type="signal peptide" evidence="3">
    <location>
        <begin position="1"/>
        <end position="18"/>
    </location>
</feature>
<reference evidence="6 7" key="1">
    <citation type="journal article" date="2014" name="BMC Biol.">
        <title>A comprehensive evaluation of rodent malaria parasite genomes and gene expression.</title>
        <authorList>
            <person name="Otto T.D."/>
            <person name="Bohme U."/>
            <person name="Jackson A.P."/>
            <person name="Hunt M."/>
            <person name="Franke-Fayard B."/>
            <person name="Hoeijmakers W.A."/>
            <person name="Religa A.A."/>
            <person name="Robertson L."/>
            <person name="Sanders M."/>
            <person name="Ogun S.A."/>
            <person name="Cunningham D."/>
            <person name="Erhart A."/>
            <person name="Billker O."/>
            <person name="Khan S.M."/>
            <person name="Stunnenberg H.G."/>
            <person name="Langhorne J."/>
            <person name="Holder A.A."/>
            <person name="Waters A.P."/>
            <person name="Newbold C.I."/>
            <person name="Pain A."/>
            <person name="Berriman M."/>
            <person name="Janse C.J."/>
        </authorList>
    </citation>
    <scope>NUCLEOTIDE SEQUENCE [LARGE SCALE GENOMIC DNA]</scope>
    <source>
        <strain evidence="5 6">17X</strain>
        <strain evidence="4 7">YM</strain>
    </source>
</reference>
<reference evidence="4" key="2">
    <citation type="submission" date="2014-05" db="EMBL/GenBank/DDBJ databases">
        <authorList>
            <person name="Aslett A.Martin."/>
            <person name="De Silva Nishadi"/>
        </authorList>
    </citation>
    <scope>NUCLEOTIDE SEQUENCE</scope>
    <source>
        <strain evidence="4">YM</strain>
    </source>
</reference>
<dbReference type="OMA" id="RDRWITN"/>
<dbReference type="Proteomes" id="UP000072904">
    <property type="component" value="Chromosome 7"/>
</dbReference>
<keyword evidence="3" id="KW-0732">Signal</keyword>
<evidence type="ECO:0000256" key="1">
    <source>
        <dbReference type="SAM" id="Coils"/>
    </source>
</evidence>
<gene>
    <name evidence="5" type="ORF">PY17X_0705200</name>
    <name evidence="4" type="ORF">PYYM_0705100</name>
</gene>